<evidence type="ECO:0000313" key="9">
    <source>
        <dbReference type="Proteomes" id="UP000095255"/>
    </source>
</evidence>
<keyword evidence="4" id="KW-0804">Transcription</keyword>
<dbReference type="GO" id="GO:0043565">
    <property type="term" value="F:sequence-specific DNA binding"/>
    <property type="evidence" value="ECO:0007669"/>
    <property type="project" value="InterPro"/>
</dbReference>
<protein>
    <recommendedName>
        <fullName evidence="7">Sigma-54 factor interaction domain-containing protein</fullName>
    </recommendedName>
</protein>
<evidence type="ECO:0000256" key="2">
    <source>
        <dbReference type="ARBA" id="ARBA00022840"/>
    </source>
</evidence>
<evidence type="ECO:0000256" key="6">
    <source>
        <dbReference type="SAM" id="MobiDB-lite"/>
    </source>
</evidence>
<keyword evidence="1" id="KW-0547">Nucleotide-binding</keyword>
<feature type="compositionally biased region" description="Polar residues" evidence="6">
    <location>
        <begin position="149"/>
        <end position="160"/>
    </location>
</feature>
<feature type="region of interest" description="Disordered" evidence="6">
    <location>
        <begin position="149"/>
        <end position="174"/>
    </location>
</feature>
<dbReference type="GO" id="GO:0005524">
    <property type="term" value="F:ATP binding"/>
    <property type="evidence" value="ECO:0007669"/>
    <property type="project" value="UniProtKB-KW"/>
</dbReference>
<evidence type="ECO:0000256" key="3">
    <source>
        <dbReference type="ARBA" id="ARBA00023015"/>
    </source>
</evidence>
<gene>
    <name evidence="8" type="ORF">BHU72_06555</name>
</gene>
<organism evidence="8 9">
    <name type="scientific">Desulfuribacillus stibiiarsenatis</name>
    <dbReference type="NCBI Taxonomy" id="1390249"/>
    <lineage>
        <taxon>Bacteria</taxon>
        <taxon>Bacillati</taxon>
        <taxon>Bacillota</taxon>
        <taxon>Desulfuribacillia</taxon>
        <taxon>Desulfuribacillales</taxon>
        <taxon>Desulfuribacillaceae</taxon>
        <taxon>Desulfuribacillus</taxon>
    </lineage>
</organism>
<keyword evidence="3" id="KW-0805">Transcription regulation</keyword>
<keyword evidence="9" id="KW-1185">Reference proteome</keyword>
<dbReference type="RefSeq" id="WP_069702586.1">
    <property type="nucleotide sequence ID" value="NZ_MJAT01000035.1"/>
</dbReference>
<dbReference type="SUPFAM" id="SSF46689">
    <property type="entry name" value="Homeodomain-like"/>
    <property type="match status" value="1"/>
</dbReference>
<name>A0A1E5L436_9FIRM</name>
<comment type="caution">
    <text evidence="8">The sequence shown here is derived from an EMBL/GenBank/DDBJ whole genome shotgun (WGS) entry which is preliminary data.</text>
</comment>
<evidence type="ECO:0000259" key="7">
    <source>
        <dbReference type="PROSITE" id="PS50045"/>
    </source>
</evidence>
<dbReference type="PANTHER" id="PTHR32071">
    <property type="entry name" value="TRANSCRIPTIONAL REGULATORY PROTEIN"/>
    <property type="match status" value="1"/>
</dbReference>
<evidence type="ECO:0000256" key="5">
    <source>
        <dbReference type="SAM" id="Coils"/>
    </source>
</evidence>
<evidence type="ECO:0000313" key="8">
    <source>
        <dbReference type="EMBL" id="OEH84851.1"/>
    </source>
</evidence>
<evidence type="ECO:0000256" key="1">
    <source>
        <dbReference type="ARBA" id="ARBA00022741"/>
    </source>
</evidence>
<evidence type="ECO:0000256" key="4">
    <source>
        <dbReference type="ARBA" id="ARBA00023163"/>
    </source>
</evidence>
<dbReference type="PROSITE" id="PS50045">
    <property type="entry name" value="SIGMA54_INTERACT_4"/>
    <property type="match status" value="1"/>
</dbReference>
<feature type="domain" description="Sigma-54 factor interaction" evidence="7">
    <location>
        <begin position="326"/>
        <end position="381"/>
    </location>
</feature>
<keyword evidence="2" id="KW-0067">ATP-binding</keyword>
<keyword evidence="5" id="KW-0175">Coiled coil</keyword>
<dbReference type="InterPro" id="IPR002197">
    <property type="entry name" value="HTH_Fis"/>
</dbReference>
<sequence length="512" mass="59464">MQEQSTNENVVPYSFFQSVIDILPIAVDIITHNRESVLTNGMFHEYFSWLKEYPFQEQVDYTFQNKTPYELENYEIQSISGDLRAFHLLVEPILEGNEVLGAIVIVQDVTMLAKFNQENEKLQAMLETTKAELRELKIKKASNAISDQSVSQPTYSVNETQKTRHSDLSEEAEANVTKQRLIETNVPSLDPSTEKDEGLYLSTRDNNTWIAVRDLKKYLKASENAYIYGEPGVGVKELLYLLLTKSVHKKPIWHKVSSGTDLDKIPSSQLNNEYHCIEITNLDVLQIVINFINERKQKHAQKHWLIFGSQPLTSEYNERNEQIAHIDIPSIRQRKVDIMPIVDQYIPEGFKLDEQVKRKFIQYNWPQNLREIRSVIRYAVGMCEYGQRTIELEHIQPIIGEQASIQIIPADHTQEHQIGINKNIQTDHPKGESHGNSETQEFTMNSTIIRMLELLDKSDENMTDIFETIEKQYIEKMLDKEHFNISRTANKLGIKRQALQYKMKKYNLASEE</sequence>
<feature type="coiled-coil region" evidence="5">
    <location>
        <begin position="112"/>
        <end position="139"/>
    </location>
</feature>
<dbReference type="InterPro" id="IPR009057">
    <property type="entry name" value="Homeodomain-like_sf"/>
</dbReference>
<accession>A0A1E5L436</accession>
<dbReference type="GO" id="GO:0006355">
    <property type="term" value="P:regulation of DNA-templated transcription"/>
    <property type="evidence" value="ECO:0007669"/>
    <property type="project" value="InterPro"/>
</dbReference>
<dbReference type="Proteomes" id="UP000095255">
    <property type="component" value="Unassembled WGS sequence"/>
</dbReference>
<dbReference type="InterPro" id="IPR058031">
    <property type="entry name" value="AAA_lid_NorR"/>
</dbReference>
<dbReference type="AlphaFoldDB" id="A0A1E5L436"/>
<dbReference type="Gene3D" id="1.10.10.60">
    <property type="entry name" value="Homeodomain-like"/>
    <property type="match status" value="1"/>
</dbReference>
<dbReference type="PRINTS" id="PR01590">
    <property type="entry name" value="HTHFIS"/>
</dbReference>
<dbReference type="InterPro" id="IPR027417">
    <property type="entry name" value="P-loop_NTPase"/>
</dbReference>
<dbReference type="Pfam" id="PF02954">
    <property type="entry name" value="HTH_8"/>
    <property type="match status" value="1"/>
</dbReference>
<dbReference type="EMBL" id="MJAT01000035">
    <property type="protein sequence ID" value="OEH84851.1"/>
    <property type="molecule type" value="Genomic_DNA"/>
</dbReference>
<reference evidence="8 9" key="1">
    <citation type="submission" date="2016-09" db="EMBL/GenBank/DDBJ databases">
        <title>Desulfuribacillus arsenicus sp. nov., an obligately anaerobic, dissimilatory arsenic- and antimonate-reducing bacterium isolated from anoxic sediments.</title>
        <authorList>
            <person name="Abin C.A."/>
            <person name="Hollibaugh J.T."/>
        </authorList>
    </citation>
    <scope>NUCLEOTIDE SEQUENCE [LARGE SCALE GENOMIC DNA]</scope>
    <source>
        <strain evidence="8 9">MLFW-2</strain>
    </source>
</reference>
<dbReference type="Pfam" id="PF25601">
    <property type="entry name" value="AAA_lid_14"/>
    <property type="match status" value="1"/>
</dbReference>
<dbReference type="InterPro" id="IPR002078">
    <property type="entry name" value="Sigma_54_int"/>
</dbReference>
<proteinExistence type="predicted"/>
<dbReference type="Gene3D" id="1.10.8.60">
    <property type="match status" value="1"/>
</dbReference>
<dbReference type="STRING" id="1390249.BHU72_06555"/>
<dbReference type="SUPFAM" id="SSF52540">
    <property type="entry name" value="P-loop containing nucleoside triphosphate hydrolases"/>
    <property type="match status" value="1"/>
</dbReference>